<evidence type="ECO:0000256" key="2">
    <source>
        <dbReference type="ARBA" id="ARBA00022723"/>
    </source>
</evidence>
<dbReference type="KEGG" id="cvn:111130782"/>
<dbReference type="KEGG" id="cvn:111129140"/>
<dbReference type="InterPro" id="IPR005123">
    <property type="entry name" value="Oxoglu/Fe-dep_dioxygenase_dom"/>
</dbReference>
<keyword evidence="2" id="KW-0479">Metal-binding</keyword>
<dbReference type="PANTHER" id="PTHR10869:SF236">
    <property type="entry name" value="PROLYL 4-HYDROXYLASE ALPHA SUBUNIT DOMAIN-CONTAINING PROTEIN"/>
    <property type="match status" value="1"/>
</dbReference>
<evidence type="ECO:0000313" key="10">
    <source>
        <dbReference type="RefSeq" id="XP_022333727.1"/>
    </source>
</evidence>
<name>A0A8B8DSZ1_CRAVI</name>
<dbReference type="GO" id="GO:0005506">
    <property type="term" value="F:iron ion binding"/>
    <property type="evidence" value="ECO:0007669"/>
    <property type="project" value="InterPro"/>
</dbReference>
<dbReference type="PANTHER" id="PTHR10869">
    <property type="entry name" value="PROLYL 4-HYDROXYLASE ALPHA SUBUNIT"/>
    <property type="match status" value="1"/>
</dbReference>
<evidence type="ECO:0000256" key="1">
    <source>
        <dbReference type="ARBA" id="ARBA00001961"/>
    </source>
</evidence>
<dbReference type="Gene3D" id="2.60.120.620">
    <property type="entry name" value="q2cbj1_9rhob like domain"/>
    <property type="match status" value="1"/>
</dbReference>
<organism evidence="8 9">
    <name type="scientific">Crassostrea virginica</name>
    <name type="common">Eastern oyster</name>
    <dbReference type="NCBI Taxonomy" id="6565"/>
    <lineage>
        <taxon>Eukaryota</taxon>
        <taxon>Metazoa</taxon>
        <taxon>Spiralia</taxon>
        <taxon>Lophotrochozoa</taxon>
        <taxon>Mollusca</taxon>
        <taxon>Bivalvia</taxon>
        <taxon>Autobranchia</taxon>
        <taxon>Pteriomorphia</taxon>
        <taxon>Ostreida</taxon>
        <taxon>Ostreoidea</taxon>
        <taxon>Ostreidae</taxon>
        <taxon>Crassostrea</taxon>
    </lineage>
</organism>
<dbReference type="RefSeq" id="XP_022333727.1">
    <property type="nucleotide sequence ID" value="XM_022478019.1"/>
</dbReference>
<evidence type="ECO:0000313" key="9">
    <source>
        <dbReference type="RefSeq" id="XP_022330995.1"/>
    </source>
</evidence>
<dbReference type="GO" id="GO:0031418">
    <property type="term" value="F:L-ascorbic acid binding"/>
    <property type="evidence" value="ECO:0007669"/>
    <property type="project" value="UniProtKB-KW"/>
</dbReference>
<comment type="cofactor">
    <cofactor evidence="1">
        <name>L-ascorbate</name>
        <dbReference type="ChEBI" id="CHEBI:38290"/>
    </cofactor>
</comment>
<evidence type="ECO:0000259" key="7">
    <source>
        <dbReference type="PROSITE" id="PS51471"/>
    </source>
</evidence>
<dbReference type="Proteomes" id="UP000694844">
    <property type="component" value="Chromosome 4"/>
</dbReference>
<dbReference type="SMART" id="SM00702">
    <property type="entry name" value="P4Hc"/>
    <property type="match status" value="1"/>
</dbReference>
<proteinExistence type="predicted"/>
<dbReference type="AlphaFoldDB" id="A0A8B8DSZ1"/>
<dbReference type="InterPro" id="IPR045054">
    <property type="entry name" value="P4HA-like"/>
</dbReference>
<evidence type="ECO:0000256" key="3">
    <source>
        <dbReference type="ARBA" id="ARBA00022896"/>
    </source>
</evidence>
<evidence type="ECO:0000256" key="4">
    <source>
        <dbReference type="ARBA" id="ARBA00022964"/>
    </source>
</evidence>
<dbReference type="GO" id="GO:0004656">
    <property type="term" value="F:procollagen-proline 4-dioxygenase activity"/>
    <property type="evidence" value="ECO:0007669"/>
    <property type="project" value="TreeGrafter"/>
</dbReference>
<evidence type="ECO:0000256" key="6">
    <source>
        <dbReference type="ARBA" id="ARBA00023004"/>
    </source>
</evidence>
<dbReference type="RefSeq" id="XP_022330995.1">
    <property type="nucleotide sequence ID" value="XM_022475287.1"/>
</dbReference>
<keyword evidence="3" id="KW-0847">Vitamin C</keyword>
<keyword evidence="8" id="KW-1185">Reference proteome</keyword>
<protein>
    <submittedName>
        <fullName evidence="9">Uncharacterized protein LOC111129140</fullName>
    </submittedName>
    <submittedName>
        <fullName evidence="10">Uncharacterized protein LOC111130782</fullName>
    </submittedName>
</protein>
<keyword evidence="6" id="KW-0408">Iron</keyword>
<dbReference type="PROSITE" id="PS51471">
    <property type="entry name" value="FE2OG_OXY"/>
    <property type="match status" value="1"/>
</dbReference>
<dbReference type="InterPro" id="IPR006620">
    <property type="entry name" value="Pro_4_hyd_alph"/>
</dbReference>
<evidence type="ECO:0000313" key="8">
    <source>
        <dbReference type="Proteomes" id="UP000694844"/>
    </source>
</evidence>
<keyword evidence="5" id="KW-0560">Oxidoreductase</keyword>
<accession>A0A8B8DSZ1</accession>
<evidence type="ECO:0000256" key="5">
    <source>
        <dbReference type="ARBA" id="ARBA00023002"/>
    </source>
</evidence>
<reference evidence="9 10" key="1">
    <citation type="submission" date="2025-04" db="UniProtKB">
        <authorList>
            <consortium name="RefSeq"/>
        </authorList>
    </citation>
    <scope>IDENTIFICATION</scope>
    <source>
        <tissue evidence="9 10">Whole sample</tissue>
    </source>
</reference>
<gene>
    <name evidence="9" type="primary">LOC111129140</name>
    <name evidence="10" type="synonym">LOC111130782</name>
</gene>
<sequence>MSLEYIPGLEAGANDNGELASDLSDIKKITVLEDNCKSRDTQVHRSDILDFKDQGFLLHNLMTSEECAHIIDEGEKIGFDEIKGAKRDYRSCDRIVLESEELSDLLWKRIQPYLTDFDIPEDTPLSDLHIHGIPYLLRGRWQPIGLNKLFRLCRYFPGGHFAPHFDGFYSRSPQERSLKTFMIYLNGDFDGGSTNFVDEAQTLHKDENGKYCAEKENIICKIKPETGMAILFNHQRLHEGEQLLSGKKYILRTDIMFRKIGEKKMDEKQEKAIALIQEAERLEAHGDCLQAAELYRKAFKLSPELENCY</sequence>
<dbReference type="GeneID" id="111129140"/>
<dbReference type="OrthoDB" id="69177at2759"/>
<keyword evidence="4" id="KW-0223">Dioxygenase</keyword>
<dbReference type="InterPro" id="IPR044862">
    <property type="entry name" value="Pro_4_hyd_alph_FE2OG_OXY"/>
</dbReference>
<feature type="domain" description="Fe2OG dioxygenase" evidence="7">
    <location>
        <begin position="145"/>
        <end position="261"/>
    </location>
</feature>
<dbReference type="Pfam" id="PF13640">
    <property type="entry name" value="2OG-FeII_Oxy_3"/>
    <property type="match status" value="1"/>
</dbReference>
<dbReference type="GO" id="GO:0005783">
    <property type="term" value="C:endoplasmic reticulum"/>
    <property type="evidence" value="ECO:0007669"/>
    <property type="project" value="TreeGrafter"/>
</dbReference>